<evidence type="ECO:0000256" key="4">
    <source>
        <dbReference type="ARBA" id="ARBA00022496"/>
    </source>
</evidence>
<sequence>MRKKLSTGLQCGVALALLPLAWAAPAGAQTADAAEDATDEIVVTAQKREERLQDVPISVAVLGGAQLDGQTTGGVTDALRNVAGVSITSTAQGGATQLTIRGVAANGATLAGSSTAAYYIDSVPFGLVKSAILPDTNGFDMQRIEVLRGPQGTLYGANALNGVVRLLTNDANLDKFELKTRAGISSTQDGDESYRGDIAVNIPLVEGKLAVRVVAGFENAGGWIEQPAQGIKNANDTQSRNVRLKINAQPTDALSIGLSAWISRIDQDAPSYANAAGIQLAPVPIPQKLNYDAFSAKIGYDLPGVAITSATSYLKFVNRGLRDYNTLGPKQTLYSNIESEVFTEELLLNSKSEGSWRWSAGAFYRDATDLLYQTLFVLPAPINTNDKSRSYAVFGQLTKTFLDDTLELTGGLRYFNDRVSQIERTPTTGNPAQPLAHRTETFDAVTPRVVLTWLPSRSFTAYASYSQGFRSGFNQSPTVIRTAPTLPPVRADKLSNYEIGAKGSLLDGALSFDAALYYIDWKDIQQNVNLNFMGAPIAASVNGSSASGFGVDLSATVRPVRGLDFGGTFSWNGLDLDAAIITQTAAGPVVLFQKGERLAFSPEYTASAFAEYEFPIGGAGLEGQFTGSVNYRSKIPGRLLSGGVSRLFISDAPFTARAGFALKSPDNWTATLFVENITNWNGRLQPPSDVSLEFRTRPRTVGLQFEFHL</sequence>
<keyword evidence="3 11" id="KW-1134">Transmembrane beta strand</keyword>
<evidence type="ECO:0000256" key="6">
    <source>
        <dbReference type="ARBA" id="ARBA00023004"/>
    </source>
</evidence>
<dbReference type="InterPro" id="IPR039426">
    <property type="entry name" value="TonB-dep_rcpt-like"/>
</dbReference>
<feature type="signal peptide" evidence="13">
    <location>
        <begin position="1"/>
        <end position="28"/>
    </location>
</feature>
<evidence type="ECO:0000256" key="1">
    <source>
        <dbReference type="ARBA" id="ARBA00004571"/>
    </source>
</evidence>
<keyword evidence="13" id="KW-0732">Signal</keyword>
<evidence type="ECO:0000256" key="13">
    <source>
        <dbReference type="SAM" id="SignalP"/>
    </source>
</evidence>
<proteinExistence type="inferred from homology"/>
<dbReference type="Proteomes" id="UP000706039">
    <property type="component" value="Unassembled WGS sequence"/>
</dbReference>
<keyword evidence="16" id="KW-0675">Receptor</keyword>
<evidence type="ECO:0000256" key="12">
    <source>
        <dbReference type="RuleBase" id="RU003357"/>
    </source>
</evidence>
<comment type="similarity">
    <text evidence="11 12">Belongs to the TonB-dependent receptor family.</text>
</comment>
<evidence type="ECO:0000256" key="5">
    <source>
        <dbReference type="ARBA" id="ARBA00022692"/>
    </source>
</evidence>
<feature type="chain" id="PRO_5045050397" evidence="13">
    <location>
        <begin position="29"/>
        <end position="709"/>
    </location>
</feature>
<dbReference type="CDD" id="cd01347">
    <property type="entry name" value="ligand_gated_channel"/>
    <property type="match status" value="1"/>
</dbReference>
<dbReference type="Pfam" id="PF07715">
    <property type="entry name" value="Plug"/>
    <property type="match status" value="1"/>
</dbReference>
<comment type="caution">
    <text evidence="16">The sequence shown here is derived from an EMBL/GenBank/DDBJ whole genome shotgun (WGS) entry which is preliminary data.</text>
</comment>
<keyword evidence="7" id="KW-0406">Ion transport</keyword>
<evidence type="ECO:0000256" key="10">
    <source>
        <dbReference type="ARBA" id="ARBA00023237"/>
    </source>
</evidence>
<dbReference type="InterPro" id="IPR012910">
    <property type="entry name" value="Plug_dom"/>
</dbReference>
<gene>
    <name evidence="16" type="ORF">K7G82_06720</name>
</gene>
<dbReference type="PROSITE" id="PS52016">
    <property type="entry name" value="TONB_DEPENDENT_REC_3"/>
    <property type="match status" value="1"/>
</dbReference>
<dbReference type="PANTHER" id="PTHR32552:SF81">
    <property type="entry name" value="TONB-DEPENDENT OUTER MEMBRANE RECEPTOR"/>
    <property type="match status" value="1"/>
</dbReference>
<evidence type="ECO:0000256" key="3">
    <source>
        <dbReference type="ARBA" id="ARBA00022452"/>
    </source>
</evidence>
<feature type="domain" description="TonB-dependent receptor-like beta-barrel" evidence="14">
    <location>
        <begin position="290"/>
        <end position="677"/>
    </location>
</feature>
<dbReference type="EMBL" id="JAINVV010000004">
    <property type="protein sequence ID" value="MBY8821977.1"/>
    <property type="molecule type" value="Genomic_DNA"/>
</dbReference>
<comment type="subcellular location">
    <subcellularLocation>
        <location evidence="1 11">Cell outer membrane</location>
        <topology evidence="1 11">Multi-pass membrane protein</topology>
    </subcellularLocation>
</comment>
<dbReference type="SUPFAM" id="SSF56935">
    <property type="entry name" value="Porins"/>
    <property type="match status" value="1"/>
</dbReference>
<accession>A0ABS7PKZ3</accession>
<evidence type="ECO:0000313" key="17">
    <source>
        <dbReference type="Proteomes" id="UP000706039"/>
    </source>
</evidence>
<organism evidence="16 17">
    <name type="scientific">Sphingomonas colocasiae</name>
    <dbReference type="NCBI Taxonomy" id="1848973"/>
    <lineage>
        <taxon>Bacteria</taxon>
        <taxon>Pseudomonadati</taxon>
        <taxon>Pseudomonadota</taxon>
        <taxon>Alphaproteobacteria</taxon>
        <taxon>Sphingomonadales</taxon>
        <taxon>Sphingomonadaceae</taxon>
        <taxon>Sphingomonas</taxon>
    </lineage>
</organism>
<evidence type="ECO:0000259" key="15">
    <source>
        <dbReference type="Pfam" id="PF07715"/>
    </source>
</evidence>
<evidence type="ECO:0000259" key="14">
    <source>
        <dbReference type="Pfam" id="PF00593"/>
    </source>
</evidence>
<evidence type="ECO:0000256" key="2">
    <source>
        <dbReference type="ARBA" id="ARBA00022448"/>
    </source>
</evidence>
<feature type="domain" description="TonB-dependent receptor plug" evidence="15">
    <location>
        <begin position="52"/>
        <end position="163"/>
    </location>
</feature>
<keyword evidence="4" id="KW-0410">Iron transport</keyword>
<dbReference type="Gene3D" id="2.40.170.20">
    <property type="entry name" value="TonB-dependent receptor, beta-barrel domain"/>
    <property type="match status" value="1"/>
</dbReference>
<dbReference type="PANTHER" id="PTHR32552">
    <property type="entry name" value="FERRICHROME IRON RECEPTOR-RELATED"/>
    <property type="match status" value="1"/>
</dbReference>
<evidence type="ECO:0000256" key="7">
    <source>
        <dbReference type="ARBA" id="ARBA00023065"/>
    </source>
</evidence>
<keyword evidence="9 11" id="KW-0472">Membrane</keyword>
<evidence type="ECO:0000313" key="16">
    <source>
        <dbReference type="EMBL" id="MBY8821977.1"/>
    </source>
</evidence>
<dbReference type="Pfam" id="PF00593">
    <property type="entry name" value="TonB_dep_Rec_b-barrel"/>
    <property type="match status" value="1"/>
</dbReference>
<protein>
    <submittedName>
        <fullName evidence="16">TonB-dependent receptor</fullName>
    </submittedName>
</protein>
<evidence type="ECO:0000256" key="9">
    <source>
        <dbReference type="ARBA" id="ARBA00023136"/>
    </source>
</evidence>
<evidence type="ECO:0000256" key="8">
    <source>
        <dbReference type="ARBA" id="ARBA00023077"/>
    </source>
</evidence>
<keyword evidence="6" id="KW-0408">Iron</keyword>
<evidence type="ECO:0000256" key="11">
    <source>
        <dbReference type="PROSITE-ProRule" id="PRU01360"/>
    </source>
</evidence>
<keyword evidence="10 11" id="KW-0998">Cell outer membrane</keyword>
<dbReference type="InterPro" id="IPR000531">
    <property type="entry name" value="Beta-barrel_TonB"/>
</dbReference>
<reference evidence="16 17" key="1">
    <citation type="submission" date="2021-08" db="EMBL/GenBank/DDBJ databases">
        <authorList>
            <person name="Tuo L."/>
        </authorList>
    </citation>
    <scope>NUCLEOTIDE SEQUENCE [LARGE SCALE GENOMIC DNA]</scope>
    <source>
        <strain evidence="16 17">JCM 31229</strain>
    </source>
</reference>
<name>A0ABS7PKZ3_9SPHN</name>
<keyword evidence="5 11" id="KW-0812">Transmembrane</keyword>
<dbReference type="RefSeq" id="WP_222989098.1">
    <property type="nucleotide sequence ID" value="NZ_JAINVV010000004.1"/>
</dbReference>
<keyword evidence="8 12" id="KW-0798">TonB box</keyword>
<dbReference type="InterPro" id="IPR036942">
    <property type="entry name" value="Beta-barrel_TonB_sf"/>
</dbReference>
<keyword evidence="2 11" id="KW-0813">Transport</keyword>
<keyword evidence="17" id="KW-1185">Reference proteome</keyword>